<dbReference type="AlphaFoldDB" id="A0A6G1CIS5"/>
<sequence>MPGAAAKAVLSVADFLHRHAGDHPRAFLADALPSLLFRVFVASPDSPSFIDLAAGDPALAELLASRLSLSGPLLAAISAADRHALLRFVSTRAATRLAPPCAVVRHCLLL</sequence>
<dbReference type="PANTHER" id="PTHR31801">
    <property type="entry name" value="ALTERED INHERITANCE OF MITOCHONDRIA PROTEIN 24, MITOCHONDRIAL"/>
    <property type="match status" value="1"/>
</dbReference>
<dbReference type="Proteomes" id="UP000479710">
    <property type="component" value="Unassembled WGS sequence"/>
</dbReference>
<dbReference type="OrthoDB" id="10251508at2759"/>
<dbReference type="PANTHER" id="PTHR31801:SF2">
    <property type="entry name" value="SPHINGOMYELIN PHOSPHODIESTERASE 4"/>
    <property type="match status" value="1"/>
</dbReference>
<evidence type="ECO:0000313" key="2">
    <source>
        <dbReference type="Proteomes" id="UP000479710"/>
    </source>
</evidence>
<evidence type="ECO:0000313" key="1">
    <source>
        <dbReference type="EMBL" id="KAF0899654.1"/>
    </source>
</evidence>
<comment type="caution">
    <text evidence="1">The sequence shown here is derived from an EMBL/GenBank/DDBJ whole genome shotgun (WGS) entry which is preliminary data.</text>
</comment>
<name>A0A6G1CIS5_9ORYZ</name>
<accession>A0A6G1CIS5</accession>
<keyword evidence="2" id="KW-1185">Reference proteome</keyword>
<dbReference type="EMBL" id="SPHZ02000009">
    <property type="protein sequence ID" value="KAF0899654.1"/>
    <property type="molecule type" value="Genomic_DNA"/>
</dbReference>
<reference evidence="1 2" key="1">
    <citation type="submission" date="2019-11" db="EMBL/GenBank/DDBJ databases">
        <title>Whole genome sequence of Oryza granulata.</title>
        <authorList>
            <person name="Li W."/>
        </authorList>
    </citation>
    <scope>NUCLEOTIDE SEQUENCE [LARGE SCALE GENOMIC DNA]</scope>
    <source>
        <strain evidence="2">cv. Menghai</strain>
        <tissue evidence="1">Leaf</tissue>
    </source>
</reference>
<gene>
    <name evidence="1" type="ORF">E2562_021353</name>
</gene>
<protein>
    <submittedName>
        <fullName evidence="1">Uncharacterized protein</fullName>
    </submittedName>
</protein>
<proteinExistence type="predicted"/>
<organism evidence="1 2">
    <name type="scientific">Oryza meyeriana var. granulata</name>
    <dbReference type="NCBI Taxonomy" id="110450"/>
    <lineage>
        <taxon>Eukaryota</taxon>
        <taxon>Viridiplantae</taxon>
        <taxon>Streptophyta</taxon>
        <taxon>Embryophyta</taxon>
        <taxon>Tracheophyta</taxon>
        <taxon>Spermatophyta</taxon>
        <taxon>Magnoliopsida</taxon>
        <taxon>Liliopsida</taxon>
        <taxon>Poales</taxon>
        <taxon>Poaceae</taxon>
        <taxon>BOP clade</taxon>
        <taxon>Oryzoideae</taxon>
        <taxon>Oryzeae</taxon>
        <taxon>Oryzinae</taxon>
        <taxon>Oryza</taxon>
        <taxon>Oryza meyeriana</taxon>
    </lineage>
</organism>